<dbReference type="PANTHER" id="PTHR22801">
    <property type="entry name" value="LITHOSTATHINE"/>
    <property type="match status" value="1"/>
</dbReference>
<name>A0A8S3YXY7_9EUPU</name>
<dbReference type="Gene3D" id="3.10.100.10">
    <property type="entry name" value="Mannose-Binding Protein A, subunit A"/>
    <property type="match status" value="1"/>
</dbReference>
<dbReference type="InterPro" id="IPR016187">
    <property type="entry name" value="CTDL_fold"/>
</dbReference>
<dbReference type="PANTHER" id="PTHR22801:SF63">
    <property type="entry name" value="C-TYPE LECTIN DOMAIN-CONTAINING PROTEIN"/>
    <property type="match status" value="1"/>
</dbReference>
<gene>
    <name evidence="2" type="ORF">CUNI_LOCUS5749</name>
</gene>
<dbReference type="EMBL" id="CAJHNH020000850">
    <property type="protein sequence ID" value="CAG5120191.1"/>
    <property type="molecule type" value="Genomic_DNA"/>
</dbReference>
<evidence type="ECO:0000313" key="2">
    <source>
        <dbReference type="EMBL" id="CAG5120191.1"/>
    </source>
</evidence>
<keyword evidence="3" id="KW-1185">Reference proteome</keyword>
<evidence type="ECO:0000259" key="1">
    <source>
        <dbReference type="PROSITE" id="PS50041"/>
    </source>
</evidence>
<evidence type="ECO:0000313" key="3">
    <source>
        <dbReference type="Proteomes" id="UP000678393"/>
    </source>
</evidence>
<accession>A0A8S3YXY7</accession>
<dbReference type="SMART" id="SM00034">
    <property type="entry name" value="CLECT"/>
    <property type="match status" value="1"/>
</dbReference>
<dbReference type="Pfam" id="PF00059">
    <property type="entry name" value="Lectin_C"/>
    <property type="match status" value="1"/>
</dbReference>
<sequence>TELTRFQRLTLPDYRATSLGEAWLSPSLLTCVHACLDTFTVCYTVTYNTNNGLCAPGSRITYSPDNNRTPDEVLYFTNFCDRDRGFQVYLFNGFVQCLFISSTRMSFNSSRQTCTDKGARLYMPKLQQQLALLRHIVSSITRGSTWIGLTDMDIEGVFVWEDGKGVNDSLSDLPWRAGNPDNAANREDCVEMGSFQDFFYINDQYCGENAYFICEAEM</sequence>
<dbReference type="InterPro" id="IPR001304">
    <property type="entry name" value="C-type_lectin-like"/>
</dbReference>
<dbReference type="InterPro" id="IPR016186">
    <property type="entry name" value="C-type_lectin-like/link_sf"/>
</dbReference>
<feature type="non-terminal residue" evidence="2">
    <location>
        <position position="1"/>
    </location>
</feature>
<feature type="domain" description="C-type lectin" evidence="1">
    <location>
        <begin position="97"/>
        <end position="215"/>
    </location>
</feature>
<dbReference type="Proteomes" id="UP000678393">
    <property type="component" value="Unassembled WGS sequence"/>
</dbReference>
<comment type="caution">
    <text evidence="2">The sequence shown here is derived from an EMBL/GenBank/DDBJ whole genome shotgun (WGS) entry which is preliminary data.</text>
</comment>
<organism evidence="2 3">
    <name type="scientific">Candidula unifasciata</name>
    <dbReference type="NCBI Taxonomy" id="100452"/>
    <lineage>
        <taxon>Eukaryota</taxon>
        <taxon>Metazoa</taxon>
        <taxon>Spiralia</taxon>
        <taxon>Lophotrochozoa</taxon>
        <taxon>Mollusca</taxon>
        <taxon>Gastropoda</taxon>
        <taxon>Heterobranchia</taxon>
        <taxon>Euthyneura</taxon>
        <taxon>Panpulmonata</taxon>
        <taxon>Eupulmonata</taxon>
        <taxon>Stylommatophora</taxon>
        <taxon>Helicina</taxon>
        <taxon>Helicoidea</taxon>
        <taxon>Geomitridae</taxon>
        <taxon>Candidula</taxon>
    </lineage>
</organism>
<proteinExistence type="predicted"/>
<dbReference type="PROSITE" id="PS50041">
    <property type="entry name" value="C_TYPE_LECTIN_2"/>
    <property type="match status" value="1"/>
</dbReference>
<reference evidence="2" key="1">
    <citation type="submission" date="2021-04" db="EMBL/GenBank/DDBJ databases">
        <authorList>
            <consortium name="Molecular Ecology Group"/>
        </authorList>
    </citation>
    <scope>NUCLEOTIDE SEQUENCE</scope>
</reference>
<dbReference type="SUPFAM" id="SSF56436">
    <property type="entry name" value="C-type lectin-like"/>
    <property type="match status" value="1"/>
</dbReference>
<dbReference type="OrthoDB" id="6126523at2759"/>
<dbReference type="AlphaFoldDB" id="A0A8S3YXY7"/>
<protein>
    <recommendedName>
        <fullName evidence="1">C-type lectin domain-containing protein</fullName>
    </recommendedName>
</protein>
<dbReference type="InterPro" id="IPR050801">
    <property type="entry name" value="Ca-Dep_Lectins_ImmuneDev"/>
</dbReference>